<feature type="region of interest" description="Disordered" evidence="1">
    <location>
        <begin position="712"/>
        <end position="733"/>
    </location>
</feature>
<dbReference type="KEGG" id="pfp:PFL1_06606"/>
<feature type="region of interest" description="Disordered" evidence="1">
    <location>
        <begin position="1150"/>
        <end position="1186"/>
    </location>
</feature>
<reference evidence="3 4" key="1">
    <citation type="journal article" date="2013" name="Plant Cell">
        <title>The transition from a phytopathogenic smut ancestor to an anamorphic biocontrol agent deciphered by comparative whole-genome analysis.</title>
        <authorList>
            <person name="Lefebvre F."/>
            <person name="Joly D.L."/>
            <person name="Labbe C."/>
            <person name="Teichmann B."/>
            <person name="Linning R."/>
            <person name="Belzile F."/>
            <person name="Bakkeren G."/>
            <person name="Belanger R.R."/>
        </authorList>
    </citation>
    <scope>NUCLEOTIDE SEQUENCE [LARGE SCALE GENOMIC DNA]</scope>
    <source>
        <strain evidence="3 4">PF-1</strain>
    </source>
</reference>
<feature type="region of interest" description="Disordered" evidence="1">
    <location>
        <begin position="45"/>
        <end position="121"/>
    </location>
</feature>
<feature type="compositionally biased region" description="Low complexity" evidence="1">
    <location>
        <begin position="1176"/>
        <end position="1186"/>
    </location>
</feature>
<feature type="region of interest" description="Disordered" evidence="1">
    <location>
        <begin position="431"/>
        <end position="486"/>
    </location>
</feature>
<dbReference type="Pfam" id="PF20253">
    <property type="entry name" value="DUF6604"/>
    <property type="match status" value="1"/>
</dbReference>
<accession>A0A061H0Q1</accession>
<dbReference type="GeneID" id="19320678"/>
<proteinExistence type="predicted"/>
<dbReference type="InterPro" id="IPR046539">
    <property type="entry name" value="DUF6604"/>
</dbReference>
<feature type="compositionally biased region" description="Polar residues" evidence="1">
    <location>
        <begin position="241"/>
        <end position="256"/>
    </location>
</feature>
<name>A0A061H0Q1_9BASI</name>
<dbReference type="Proteomes" id="UP000053664">
    <property type="component" value="Unassembled WGS sequence"/>
</dbReference>
<dbReference type="AlphaFoldDB" id="A0A061H0Q1"/>
<feature type="region of interest" description="Disordered" evidence="1">
    <location>
        <begin position="535"/>
        <end position="561"/>
    </location>
</feature>
<gene>
    <name evidence="3" type="ORF">PFL1_06606</name>
</gene>
<evidence type="ECO:0000313" key="3">
    <source>
        <dbReference type="EMBL" id="EPQ25932.1"/>
    </source>
</evidence>
<dbReference type="RefSeq" id="XP_007882339.1">
    <property type="nucleotide sequence ID" value="XM_007884148.1"/>
</dbReference>
<dbReference type="PANTHER" id="PTHR38795:SF1">
    <property type="entry name" value="DUF6604 DOMAIN-CONTAINING PROTEIN"/>
    <property type="match status" value="1"/>
</dbReference>
<feature type="compositionally biased region" description="Low complexity" evidence="1">
    <location>
        <begin position="74"/>
        <end position="96"/>
    </location>
</feature>
<feature type="domain" description="DUF6604" evidence="2">
    <location>
        <begin position="18"/>
        <end position="391"/>
    </location>
</feature>
<evidence type="ECO:0000256" key="1">
    <source>
        <dbReference type="SAM" id="MobiDB-lite"/>
    </source>
</evidence>
<protein>
    <recommendedName>
        <fullName evidence="2">DUF6604 domain-containing protein</fullName>
    </recommendedName>
</protein>
<evidence type="ECO:0000313" key="4">
    <source>
        <dbReference type="Proteomes" id="UP000053664"/>
    </source>
</evidence>
<feature type="region of interest" description="Disordered" evidence="1">
    <location>
        <begin position="937"/>
        <end position="975"/>
    </location>
</feature>
<dbReference type="PANTHER" id="PTHR38795">
    <property type="entry name" value="DUF6604 DOMAIN-CONTAINING PROTEIN"/>
    <property type="match status" value="1"/>
</dbReference>
<feature type="compositionally biased region" description="Basic residues" evidence="1">
    <location>
        <begin position="452"/>
        <end position="464"/>
    </location>
</feature>
<dbReference type="HOGENOM" id="CLU_269173_0_0_1"/>
<sequence length="1216" mass="132878">MPYRAPAMDDYTSTYWLYKKETRDFSTWLAETALALGFPEHRFASRSHCDSNSHPRQHQRHQAERQQRDRTRHATASTSTAGSSSSQASMWPSSSSLPVTASPHKHKASSANNDSNHDANGGGGGGGGNCCGTGARDEGGYILKMHQFTELARFIAAQGHRIAGEWLQLLRRCIQRRVVCLDFFAQQSEPSLVGHAFFVDVLLQVADILEPCVAHHQQQQHEQQSSFQAESRASANHLDSGANTHVSATPRSSPGKTQGKDSKKTPAKGSGTKKKVSLTLREKVGDNLFAGLDVEEAPEADQTPPPTPDAATAPAPALKLLGALKFRRFDIEDSFEEAFCACSAFFADVREVRRIVRQLWSDYRCHQVDLVTASVVTNSAFQLLEEAHEDLLWDHAHFTLSSGGFFFSLVDRVFQMRTGEKLLEDRKVTRVDTGDGPAKGGGNGKANANAKAKAKAKSKAKAKAQAKDKGKAARPDKSEGGSDGQKLCRFESEASRQAMATLDDQFMLSSFDLLHSLFLTWDARRDTKGPLAAWRALPPEQQHRKRQGPPSNSPAAGEGQVQVEAAHPDDLLIQAFDDFAMLDEISITLSSAMDDRYVGGNRLDALYREFKDCIEDGEASLLLHVEMQIYLDVQAALGDQIGRGRIESKRYLRRMLRSFAEAGKFETLLSAEPSLQYKHGTYISSTRWEIEDILDELQRREELLLTSRWKTAADGDGDNEDRETHGSSNGVKPIVFAPNHQRIKWGSPLTPTRPRPPSRSLLERHPTFYGLQVFDALCAYNHFALHAANTSTAILTCAHLYVACRHHCADMVDIPEGIIRWPDMDLLIELQGAGKLFGGKVPATLAESCRAAWLVYGYPDDILHPLMQGSRVRRTEALKKLKGLHIYTRTDRLSNDSTVLDVFTVNSDRCCTRSTLSGNLSLGTNRIQRILDEVRAHEQRGSPGSSGGRASLASPGPPSLAIGNGNGSMTKGSVGNGSGGNGVVVVTANVGGTKAARKKATRAYFQQHRGKTAKDLSIVGVLKVLSAGLRLGMPVLQFDYLSLLTQCYAVLRPVHALFQKDPCVASLGAELPKGCRLMDMACNVLQTSLDRRRNVGIFRGRRVGPDIEVLKSSLVIELEKTMRAALAEAGDRSRECRRLRVSWISEGDDEREGEVEGIDDKTTASARSGGQGGGAKPSAAAAGPRAAVLTDDDAAFDSWLGLRYGVWSVTSKSKAG</sequence>
<dbReference type="EMBL" id="KE361649">
    <property type="protein sequence ID" value="EPQ25932.1"/>
    <property type="molecule type" value="Genomic_DNA"/>
</dbReference>
<feature type="region of interest" description="Disordered" evidence="1">
    <location>
        <begin position="216"/>
        <end position="276"/>
    </location>
</feature>
<evidence type="ECO:0000259" key="2">
    <source>
        <dbReference type="Pfam" id="PF20253"/>
    </source>
</evidence>
<organism evidence="3 4">
    <name type="scientific">Pseudozyma flocculosa PF-1</name>
    <dbReference type="NCBI Taxonomy" id="1277687"/>
    <lineage>
        <taxon>Eukaryota</taxon>
        <taxon>Fungi</taxon>
        <taxon>Dikarya</taxon>
        <taxon>Basidiomycota</taxon>
        <taxon>Ustilaginomycotina</taxon>
        <taxon>Ustilaginomycetes</taxon>
        <taxon>Ustilaginales</taxon>
        <taxon>Ustilaginaceae</taxon>
        <taxon>Pseudozyma</taxon>
    </lineage>
</organism>
<feature type="compositionally biased region" description="Low complexity" evidence="1">
    <location>
        <begin position="216"/>
        <end position="231"/>
    </location>
</feature>
<feature type="compositionally biased region" description="Basic and acidic residues" evidence="1">
    <location>
        <begin position="465"/>
        <end position="486"/>
    </location>
</feature>